<keyword evidence="2" id="KW-0472">Membrane</keyword>
<dbReference type="GO" id="GO:0016788">
    <property type="term" value="F:hydrolase activity, acting on ester bonds"/>
    <property type="evidence" value="ECO:0007669"/>
    <property type="project" value="InterPro"/>
</dbReference>
<keyword evidence="1" id="KW-0175">Coiled coil</keyword>
<sequence>MKKIKLFTISTIMTIAPVGIAISCSQGSEETTKKETKVVSNPVLDNEILNLTNNAFSYKSVDENLTMASEFVSNKSFPQIIKETISNNNYEISNNLKYTVVSDSIISNDDDGIVQFKLKVETNDNISKEVEIKISGFATSQKIEIDNLKKQAFQELNDAKHAIDNEIFQIDKKEYPNKLASNEIIFSNLNEINNILKSESRIVLNPNLTYQIVANSQKFDDTLGTITLQVEIKTKYDDSITSSLKIENYETKAKLNEKNSELQKQELQKLAVKELEDFKNHLERSTFWIDKEQYPNKLASNEIIFSNLSEINDILKNDSRIVLNPNLTYQIVTNSQKFDDALGTITLQVEIKTKYDDSITSSLSIGNYETNAKLNEKNNELQKQELHKLAAKELNDFKNNLERSKFGIDNEKYPNKLASSEIVFSNISEINNILKSDSRIILNPNLTYQIVANSQKFDDALGTITLQVKIKTKYDDSITSSLTINNYETEAELKERNQQIELDKHKKIAAQELANFKNSIKDKIFQIDKLRYPHKLASSETIFSNLDEVNQILKNDLQILINPKLIYQIVKNSQNSDDKVGTITLRVEVKTKYNDSTTINLLISNYETEEQFKERSKTLNTVKYLAIGDSISAGFNAEYNNDIAGEFKDNSVQGLSYPAFLASLIKSYDESKLNSFDNFGLSGSTIKDWLYLLQAKGHENSSDASKGLFKFVQNLNINDGPFGQRIEDQYGDFSPNNLIKINNKIKEANLLTISLGANDFIDILKSLIPLFLTGENLDIVSLYTTLTSSLELLRNNYKNLLKRIFEINSDIHIRLITYPMPLLRITKMVDQYFESQIPDFSNFVLEMLNSTIEDVGTSMGNEKLWTISVYDQQRWMQNAQKFAPSFFDIHPGSLGYQDMARTIFNNLFVTENNAKLSLYSNSNDLSFTDKQVKEFEKMEQQFVSFKNDNLDTLINSYISGNPEIIGYVFNSLESTINNPLLSEILQFLKTNNRLDKFIKGLVNSKIINQFVSYINNSVNTTDFDKDGNPGTNQISIENIKEALKTYLSDEKQLIGIIKNLIKTHFFENQDETQSFLNLILKAGLEFASGNETIITYINDFINSKFKMENVNFSAEIKQVMKLKSFSNLMNSFAQKLFTSPNILENANSFSDLFKSIITNEDIKEKLIEALPDVLNIVVENKQMKQFIFDTVKKQFNLLDFNENEKEEFVNSLVNAFKAISKSSLFSNVAKKLIDQFIANGSIDMSILSSMFSSFFGTEHLNELVTLIKTENTFSITDFANIINYVFEKSSTDGYIYNELKSPGTSGASNFDYNSLRESIITITGLLTSAFVKKDNVKPNDEKHMKAFYRLRTIIQIYSVHYIGATVAWYVAFAIIDGWFKNENLESQKNLYNQVIGNGYSKLWGTTSIAYAVYYFNDKSYAGYQKDVIDSLKNGKTVNGKYTKELSK</sequence>
<dbReference type="CDD" id="cd00229">
    <property type="entry name" value="SGNH_hydrolase"/>
    <property type="match status" value="1"/>
</dbReference>
<dbReference type="OrthoDB" id="399880at2"/>
<dbReference type="RefSeq" id="WP_094254487.1">
    <property type="nucleotide sequence ID" value="NZ_NNCE01000002.1"/>
</dbReference>
<evidence type="ECO:0000313" key="4">
    <source>
        <dbReference type="Proteomes" id="UP000295518"/>
    </source>
</evidence>
<feature type="coiled-coil region" evidence="1">
    <location>
        <begin position="783"/>
        <end position="810"/>
    </location>
</feature>
<dbReference type="Proteomes" id="UP000295518">
    <property type="component" value="Unassembled WGS sequence"/>
</dbReference>
<keyword evidence="4" id="KW-1185">Reference proteome</keyword>
<feature type="transmembrane region" description="Helical" evidence="2">
    <location>
        <begin position="1359"/>
        <end position="1379"/>
    </location>
</feature>
<evidence type="ECO:0000256" key="2">
    <source>
        <dbReference type="SAM" id="Phobius"/>
    </source>
</evidence>
<reference evidence="3 4" key="1">
    <citation type="submission" date="2019-03" db="EMBL/GenBank/DDBJ databases">
        <title>Genomic Encyclopedia of Archaeal and Bacterial Type Strains, Phase II (KMG-II): from individual species to whole genera.</title>
        <authorList>
            <person name="Goeker M."/>
        </authorList>
    </citation>
    <scope>NUCLEOTIDE SEQUENCE [LARGE SCALE GENOMIC DNA]</scope>
    <source>
        <strain evidence="3 4">ATCC 700618</strain>
    </source>
</reference>
<name>A0A4R6IFR6_9MOLU</name>
<dbReference type="PANTHER" id="PTHR30383">
    <property type="entry name" value="THIOESTERASE 1/PROTEASE 1/LYSOPHOSPHOLIPASE L1"/>
    <property type="match status" value="1"/>
</dbReference>
<evidence type="ECO:0000256" key="1">
    <source>
        <dbReference type="SAM" id="Coils"/>
    </source>
</evidence>
<protein>
    <submittedName>
        <fullName evidence="3">Lysophospholipase L1-like esterase</fullName>
    </submittedName>
</protein>
<gene>
    <name evidence="3" type="ORF">EI74_0317</name>
</gene>
<dbReference type="Pfam" id="PF00657">
    <property type="entry name" value="Lipase_GDSL"/>
    <property type="match status" value="1"/>
</dbReference>
<evidence type="ECO:0000313" key="3">
    <source>
        <dbReference type="EMBL" id="TDO20487.1"/>
    </source>
</evidence>
<dbReference type="InterPro" id="IPR036514">
    <property type="entry name" value="SGNH_hydro_sf"/>
</dbReference>
<dbReference type="InterPro" id="IPR001087">
    <property type="entry name" value="GDSL"/>
</dbReference>
<dbReference type="EMBL" id="SNWN01000010">
    <property type="protein sequence ID" value="TDO20487.1"/>
    <property type="molecule type" value="Genomic_DNA"/>
</dbReference>
<feature type="coiled-coil region" evidence="1">
    <location>
        <begin position="246"/>
        <end position="275"/>
    </location>
</feature>
<keyword evidence="2" id="KW-0812">Transmembrane</keyword>
<comment type="caution">
    <text evidence="3">The sequence shown here is derived from an EMBL/GenBank/DDBJ whole genome shotgun (WGS) entry which is preliminary data.</text>
</comment>
<organism evidence="3 4">
    <name type="scientific">Mycoplasma testudineum</name>
    <dbReference type="NCBI Taxonomy" id="244584"/>
    <lineage>
        <taxon>Bacteria</taxon>
        <taxon>Bacillati</taxon>
        <taxon>Mycoplasmatota</taxon>
        <taxon>Mollicutes</taxon>
        <taxon>Mycoplasmataceae</taxon>
        <taxon>Mycoplasma</taxon>
    </lineage>
</organism>
<keyword evidence="2" id="KW-1133">Transmembrane helix</keyword>
<dbReference type="Gene3D" id="3.40.50.1110">
    <property type="entry name" value="SGNH hydrolase"/>
    <property type="match status" value="1"/>
</dbReference>
<dbReference type="PROSITE" id="PS51257">
    <property type="entry name" value="PROKAR_LIPOPROTEIN"/>
    <property type="match status" value="1"/>
</dbReference>
<dbReference type="SUPFAM" id="SSF52266">
    <property type="entry name" value="SGNH hydrolase"/>
    <property type="match status" value="1"/>
</dbReference>
<dbReference type="InterPro" id="IPR051532">
    <property type="entry name" value="Ester_Hydrolysis_Enzymes"/>
</dbReference>
<proteinExistence type="predicted"/>
<accession>A0A4R6IFR6</accession>